<reference evidence="1 2" key="1">
    <citation type="journal article" date="2024" name="BMC Genomics">
        <title>Genome assembly of redclaw crayfish (Cherax quadricarinatus) provides insights into its immune adaptation and hypoxia tolerance.</title>
        <authorList>
            <person name="Liu Z."/>
            <person name="Zheng J."/>
            <person name="Li H."/>
            <person name="Fang K."/>
            <person name="Wang S."/>
            <person name="He J."/>
            <person name="Zhou D."/>
            <person name="Weng S."/>
            <person name="Chi M."/>
            <person name="Gu Z."/>
            <person name="He J."/>
            <person name="Li F."/>
            <person name="Wang M."/>
        </authorList>
    </citation>
    <scope>NUCLEOTIDE SEQUENCE [LARGE SCALE GENOMIC DNA]</scope>
    <source>
        <strain evidence="1">ZL_2023a</strain>
    </source>
</reference>
<proteinExistence type="predicted"/>
<dbReference type="SUPFAM" id="SSF50814">
    <property type="entry name" value="Lipocalins"/>
    <property type="match status" value="1"/>
</dbReference>
<evidence type="ECO:0000313" key="2">
    <source>
        <dbReference type="Proteomes" id="UP001445076"/>
    </source>
</evidence>
<dbReference type="Proteomes" id="UP001445076">
    <property type="component" value="Unassembled WGS sequence"/>
</dbReference>
<dbReference type="InterPro" id="IPR012674">
    <property type="entry name" value="Calycin"/>
</dbReference>
<dbReference type="Gene3D" id="2.40.128.20">
    <property type="match status" value="1"/>
</dbReference>
<sequence>MSIAGTYVHSSNELYSEWLTALGVPPDSAAKLTAAKPTLEVSQSGDQVVVKTTAGDKNFTNIITPGQDSKTELAGGLKYTVNMTKSGSSLEGKWMMGDKNGKVSVTFTNAGITQKLSLGDVTAKRVYTRQ</sequence>
<evidence type="ECO:0000313" key="1">
    <source>
        <dbReference type="EMBL" id="KAK8728965.1"/>
    </source>
</evidence>
<dbReference type="PRINTS" id="PR00178">
    <property type="entry name" value="FATTYACIDBP"/>
</dbReference>
<dbReference type="AlphaFoldDB" id="A0AAW0WNT8"/>
<dbReference type="Pfam" id="PF14651">
    <property type="entry name" value="Lipocalin_7"/>
    <property type="match status" value="1"/>
</dbReference>
<organism evidence="1 2">
    <name type="scientific">Cherax quadricarinatus</name>
    <name type="common">Australian red claw crayfish</name>
    <dbReference type="NCBI Taxonomy" id="27406"/>
    <lineage>
        <taxon>Eukaryota</taxon>
        <taxon>Metazoa</taxon>
        <taxon>Ecdysozoa</taxon>
        <taxon>Arthropoda</taxon>
        <taxon>Crustacea</taxon>
        <taxon>Multicrustacea</taxon>
        <taxon>Malacostraca</taxon>
        <taxon>Eumalacostraca</taxon>
        <taxon>Eucarida</taxon>
        <taxon>Decapoda</taxon>
        <taxon>Pleocyemata</taxon>
        <taxon>Astacidea</taxon>
        <taxon>Parastacoidea</taxon>
        <taxon>Parastacidae</taxon>
        <taxon>Cherax</taxon>
    </lineage>
</organism>
<dbReference type="GO" id="GO:0008289">
    <property type="term" value="F:lipid binding"/>
    <property type="evidence" value="ECO:0007669"/>
    <property type="project" value="InterPro"/>
</dbReference>
<comment type="caution">
    <text evidence="1">The sequence shown here is derived from an EMBL/GenBank/DDBJ whole genome shotgun (WGS) entry which is preliminary data.</text>
</comment>
<name>A0AAW0WNT8_CHEQU</name>
<gene>
    <name evidence="1" type="ORF">OTU49_008902</name>
</gene>
<dbReference type="EMBL" id="JARKIK010000069">
    <property type="protein sequence ID" value="KAK8728965.1"/>
    <property type="molecule type" value="Genomic_DNA"/>
</dbReference>
<protein>
    <submittedName>
        <fullName evidence="1">Uncharacterized protein</fullName>
    </submittedName>
</protein>
<keyword evidence="2" id="KW-1185">Reference proteome</keyword>
<accession>A0AAW0WNT8</accession>
<dbReference type="InterPro" id="IPR000463">
    <property type="entry name" value="Fatty_acid-bd"/>
</dbReference>